<keyword evidence="8" id="KW-1185">Reference proteome</keyword>
<dbReference type="OrthoDB" id="5982876at2759"/>
<keyword evidence="4 5" id="KW-0238">DNA-binding</keyword>
<reference evidence="7" key="2">
    <citation type="submission" date="2025-08" db="UniProtKB">
        <authorList>
            <consortium name="Ensembl"/>
        </authorList>
    </citation>
    <scope>IDENTIFICATION</scope>
</reference>
<evidence type="ECO:0000256" key="5">
    <source>
        <dbReference type="PROSITE-ProRule" id="PRU00309"/>
    </source>
</evidence>
<reference evidence="7" key="3">
    <citation type="submission" date="2025-09" db="UniProtKB">
        <authorList>
            <consortium name="Ensembl"/>
        </authorList>
    </citation>
    <scope>IDENTIFICATION</scope>
</reference>
<dbReference type="GO" id="GO:0008270">
    <property type="term" value="F:zinc ion binding"/>
    <property type="evidence" value="ECO:0007669"/>
    <property type="project" value="UniProtKB-KW"/>
</dbReference>
<accession>A0A8C5I1J1</accession>
<proteinExistence type="predicted"/>
<protein>
    <submittedName>
        <fullName evidence="7">Uncharacterized LOC114455398</fullName>
    </submittedName>
</protein>
<dbReference type="RefSeq" id="XP_028292415.1">
    <property type="nucleotide sequence ID" value="XM_028436614.1"/>
</dbReference>
<dbReference type="Proteomes" id="UP000694680">
    <property type="component" value="Chromosome 21"/>
</dbReference>
<evidence type="ECO:0000313" key="7">
    <source>
        <dbReference type="Ensembl" id="ENSGWIP00000053043.1"/>
    </source>
</evidence>
<name>A0A8C5I1J1_GOUWI</name>
<dbReference type="PROSITE" id="PS50950">
    <property type="entry name" value="ZF_THAP"/>
    <property type="match status" value="1"/>
</dbReference>
<organism evidence="7 8">
    <name type="scientific">Gouania willdenowi</name>
    <name type="common">Blunt-snouted clingfish</name>
    <name type="synonym">Lepadogaster willdenowi</name>
    <dbReference type="NCBI Taxonomy" id="441366"/>
    <lineage>
        <taxon>Eukaryota</taxon>
        <taxon>Metazoa</taxon>
        <taxon>Chordata</taxon>
        <taxon>Craniata</taxon>
        <taxon>Vertebrata</taxon>
        <taxon>Euteleostomi</taxon>
        <taxon>Actinopterygii</taxon>
        <taxon>Neopterygii</taxon>
        <taxon>Teleostei</taxon>
        <taxon>Neoteleostei</taxon>
        <taxon>Acanthomorphata</taxon>
        <taxon>Ovalentaria</taxon>
        <taxon>Blenniimorphae</taxon>
        <taxon>Blenniiformes</taxon>
        <taxon>Gobiesocoidei</taxon>
        <taxon>Gobiesocidae</taxon>
        <taxon>Gobiesocinae</taxon>
        <taxon>Gouania</taxon>
    </lineage>
</organism>
<reference evidence="7" key="1">
    <citation type="submission" date="2020-06" db="EMBL/GenBank/DDBJ databases">
        <authorList>
            <consortium name="Wellcome Sanger Institute Data Sharing"/>
        </authorList>
    </citation>
    <scope>NUCLEOTIDE SEQUENCE [LARGE SCALE GENOMIC DNA]</scope>
</reference>
<feature type="domain" description="THAP-type" evidence="6">
    <location>
        <begin position="1"/>
        <end position="90"/>
    </location>
</feature>
<keyword evidence="3" id="KW-0862">Zinc</keyword>
<dbReference type="GeneID" id="114455398"/>
<evidence type="ECO:0000256" key="4">
    <source>
        <dbReference type="ARBA" id="ARBA00023125"/>
    </source>
</evidence>
<dbReference type="SMART" id="SM00980">
    <property type="entry name" value="THAP"/>
    <property type="match status" value="1"/>
</dbReference>
<evidence type="ECO:0000256" key="2">
    <source>
        <dbReference type="ARBA" id="ARBA00022771"/>
    </source>
</evidence>
<keyword evidence="1" id="KW-0479">Metal-binding</keyword>
<evidence type="ECO:0000313" key="8">
    <source>
        <dbReference type="Proteomes" id="UP000694680"/>
    </source>
</evidence>
<dbReference type="Pfam" id="PF05485">
    <property type="entry name" value="THAP"/>
    <property type="match status" value="1"/>
</dbReference>
<dbReference type="InterPro" id="IPR006612">
    <property type="entry name" value="THAP_Znf"/>
</dbReference>
<dbReference type="SMART" id="SM00692">
    <property type="entry name" value="DM3"/>
    <property type="match status" value="1"/>
</dbReference>
<keyword evidence="2 5" id="KW-0863">Zinc-finger</keyword>
<gene>
    <name evidence="7" type="primary">LOC114455398</name>
</gene>
<evidence type="ECO:0000256" key="3">
    <source>
        <dbReference type="ARBA" id="ARBA00022833"/>
    </source>
</evidence>
<dbReference type="AlphaFoldDB" id="A0A8C5I1J1"/>
<dbReference type="Ensembl" id="ENSGWIT00000057215.1">
    <property type="protein sequence ID" value="ENSGWIP00000053043.1"/>
    <property type="gene ID" value="ENSGWIG00000025541.1"/>
</dbReference>
<dbReference type="GO" id="GO:0003677">
    <property type="term" value="F:DNA binding"/>
    <property type="evidence" value="ECO:0007669"/>
    <property type="project" value="UniProtKB-UniRule"/>
</dbReference>
<dbReference type="SUPFAM" id="SSF57716">
    <property type="entry name" value="Glucocorticoid receptor-like (DNA-binding domain)"/>
    <property type="match status" value="1"/>
</dbReference>
<evidence type="ECO:0000256" key="1">
    <source>
        <dbReference type="ARBA" id="ARBA00022723"/>
    </source>
</evidence>
<sequence length="549" mass="60237">MAKAGHRHANCSVVGCSKQHKSLFLLPSVELLRTRWLEFIYNGCVPKGIPKRLYVCAHHFTKECFENMGPYRAGLSQRLRIKRDAAPTHRNSRTNVDIISSVLQGSASSVSRSICVAPPITTSQAGNEITHPCYQPKMISSVLQGSASSVSRNIHIAPPTTTTTSEAGNETTRPCYQPKMISSVLLGSVSSVSKNICVAPPTTTSQAGNETTRPCYQPKLCHVSCQTDPVQIFPCGAKVVVLDQDFSAKVADLQDIIHDHNYHSSDPSTQLNPTFSHGIKSEPRTFSQEIKSEPPTFGLEVTSEPRTFNQEIKSEPPTFGLEVTSKPPTFSQEIKSEPPTFGLEVSLEPPTFSQEIKSEPPTFGLEVTSEPPTFSQEIKSEPPTFGLEVSLELPTFSQEIKSELPIFGLEVTSEPPTFSQEIKSEPPTFGQEIKLEPQTHTISSPIPHSFTAEHTRFTPQDIKIEPSSDAAVYTSHNVLLDMNDTNYAAVDTCLTQLNLTTCKECNSRVNGITKVVEGGNVIYKVEYLCSHPELSWSAHPLLGNVKSEL</sequence>
<evidence type="ECO:0000259" key="6">
    <source>
        <dbReference type="PROSITE" id="PS50950"/>
    </source>
</evidence>